<dbReference type="EMBL" id="JTDO01000011">
    <property type="protein sequence ID" value="KLT72535.1"/>
    <property type="molecule type" value="Genomic_DNA"/>
</dbReference>
<dbReference type="OrthoDB" id="5638726at2"/>
<name>A0A0J0YQX3_9NEIS</name>
<evidence type="ECO:0000313" key="8">
    <source>
        <dbReference type="Proteomes" id="UP000036027"/>
    </source>
</evidence>
<accession>A0A0J0YQX3</accession>
<feature type="transmembrane region" description="Helical" evidence="6">
    <location>
        <begin position="148"/>
        <end position="171"/>
    </location>
</feature>
<organism evidence="7 8">
    <name type="scientific">Neisseria arctica</name>
    <dbReference type="NCBI Taxonomy" id="1470200"/>
    <lineage>
        <taxon>Bacteria</taxon>
        <taxon>Pseudomonadati</taxon>
        <taxon>Pseudomonadota</taxon>
        <taxon>Betaproteobacteria</taxon>
        <taxon>Neisseriales</taxon>
        <taxon>Neisseriaceae</taxon>
        <taxon>Neisseria</taxon>
    </lineage>
</organism>
<evidence type="ECO:0000313" key="7">
    <source>
        <dbReference type="EMBL" id="KLT72535.1"/>
    </source>
</evidence>
<evidence type="ECO:0000256" key="4">
    <source>
        <dbReference type="ARBA" id="ARBA00022989"/>
    </source>
</evidence>
<evidence type="ECO:0000256" key="5">
    <source>
        <dbReference type="ARBA" id="ARBA00023136"/>
    </source>
</evidence>
<keyword evidence="5 6" id="KW-0472">Membrane</keyword>
<dbReference type="GO" id="GO:0015171">
    <property type="term" value="F:amino acid transmembrane transporter activity"/>
    <property type="evidence" value="ECO:0007669"/>
    <property type="project" value="TreeGrafter"/>
</dbReference>
<dbReference type="STRING" id="1470200.PL75_07460"/>
<keyword evidence="4 6" id="KW-1133">Transmembrane helix</keyword>
<sequence>MNAFFNGFLISGGLIVAIGAQNAFVLKQGLLRQHIGVVVILCWLCDVILIGAGVFGLALLLSGNSVAGNWLSLAGGLFLLAYGLLSVKRALRGGNKLTAAFASANEVSALRTAATALALTLLNPHAYVDTVVLIGGSAANLSHSDKTAFFIGAVLASGIWFISIGYGSRLLQPLFKRERVWRILDSLIAVMMFYLAYGLLYPLWANWL</sequence>
<keyword evidence="2" id="KW-1003">Cell membrane</keyword>
<keyword evidence="8" id="KW-1185">Reference proteome</keyword>
<evidence type="ECO:0000256" key="1">
    <source>
        <dbReference type="ARBA" id="ARBA00004651"/>
    </source>
</evidence>
<feature type="transmembrane region" description="Helical" evidence="6">
    <location>
        <begin position="67"/>
        <end position="87"/>
    </location>
</feature>
<evidence type="ECO:0000256" key="6">
    <source>
        <dbReference type="SAM" id="Phobius"/>
    </source>
</evidence>
<gene>
    <name evidence="7" type="ORF">PL75_07460</name>
</gene>
<dbReference type="Proteomes" id="UP000036027">
    <property type="component" value="Unassembled WGS sequence"/>
</dbReference>
<feature type="transmembrane region" description="Helical" evidence="6">
    <location>
        <begin position="6"/>
        <end position="25"/>
    </location>
</feature>
<feature type="transmembrane region" description="Helical" evidence="6">
    <location>
        <begin position="183"/>
        <end position="204"/>
    </location>
</feature>
<dbReference type="Pfam" id="PF01810">
    <property type="entry name" value="LysE"/>
    <property type="match status" value="1"/>
</dbReference>
<dbReference type="RefSeq" id="WP_047761304.1">
    <property type="nucleotide sequence ID" value="NZ_CP091510.1"/>
</dbReference>
<dbReference type="GO" id="GO:0005886">
    <property type="term" value="C:plasma membrane"/>
    <property type="evidence" value="ECO:0007669"/>
    <property type="project" value="UniProtKB-SubCell"/>
</dbReference>
<evidence type="ECO:0000256" key="3">
    <source>
        <dbReference type="ARBA" id="ARBA00022692"/>
    </source>
</evidence>
<comment type="caution">
    <text evidence="7">The sequence shown here is derived from an EMBL/GenBank/DDBJ whole genome shotgun (WGS) entry which is preliminary data.</text>
</comment>
<feature type="transmembrane region" description="Helical" evidence="6">
    <location>
        <begin position="108"/>
        <end position="128"/>
    </location>
</feature>
<dbReference type="AlphaFoldDB" id="A0A0J0YQX3"/>
<dbReference type="PANTHER" id="PTHR30086:SF20">
    <property type="entry name" value="ARGININE EXPORTER PROTEIN ARGO-RELATED"/>
    <property type="match status" value="1"/>
</dbReference>
<dbReference type="PANTHER" id="PTHR30086">
    <property type="entry name" value="ARGININE EXPORTER PROTEIN ARGO"/>
    <property type="match status" value="1"/>
</dbReference>
<feature type="transmembrane region" description="Helical" evidence="6">
    <location>
        <begin position="37"/>
        <end position="61"/>
    </location>
</feature>
<reference evidence="7 8" key="1">
    <citation type="submission" date="2014-11" db="EMBL/GenBank/DDBJ databases">
        <title>Genome of a novel goose pathogen.</title>
        <authorList>
            <person name="Hansen C.M."/>
            <person name="Hueffer K."/>
            <person name="Choi S.C."/>
        </authorList>
    </citation>
    <scope>NUCLEOTIDE SEQUENCE [LARGE SCALE GENOMIC DNA]</scope>
    <source>
        <strain evidence="7 8">KH1503</strain>
    </source>
</reference>
<protein>
    <submittedName>
        <fullName evidence="7">LysE family transporter</fullName>
    </submittedName>
</protein>
<evidence type="ECO:0000256" key="2">
    <source>
        <dbReference type="ARBA" id="ARBA00022475"/>
    </source>
</evidence>
<comment type="subcellular location">
    <subcellularLocation>
        <location evidence="1">Cell membrane</location>
        <topology evidence="1">Multi-pass membrane protein</topology>
    </subcellularLocation>
</comment>
<proteinExistence type="predicted"/>
<dbReference type="InterPro" id="IPR001123">
    <property type="entry name" value="LeuE-type"/>
</dbReference>
<dbReference type="PATRIC" id="fig|1470200.3.peg.377"/>
<keyword evidence="3 6" id="KW-0812">Transmembrane</keyword>